<dbReference type="PROSITE" id="PS50262">
    <property type="entry name" value="G_PROTEIN_RECEP_F1_2"/>
    <property type="match status" value="1"/>
</dbReference>
<dbReference type="InterPro" id="IPR017452">
    <property type="entry name" value="GPCR_Rhodpsn_7TM"/>
</dbReference>
<protein>
    <submittedName>
        <fullName evidence="11">Neuropeptide F receptor</fullName>
    </submittedName>
</protein>
<dbReference type="AlphaFoldDB" id="A0A5B7KF29"/>
<accession>A0A5B7KF29</accession>
<dbReference type="GO" id="GO:0016020">
    <property type="term" value="C:membrane"/>
    <property type="evidence" value="ECO:0007669"/>
    <property type="project" value="UniProtKB-SubCell"/>
</dbReference>
<evidence type="ECO:0000256" key="6">
    <source>
        <dbReference type="ARBA" id="ARBA00023136"/>
    </source>
</evidence>
<keyword evidence="12" id="KW-1185">Reference proteome</keyword>
<keyword evidence="6 9" id="KW-0472">Membrane</keyword>
<dbReference type="Gene3D" id="1.20.1070.10">
    <property type="entry name" value="Rhodopsin 7-helix transmembrane proteins"/>
    <property type="match status" value="1"/>
</dbReference>
<evidence type="ECO:0000256" key="8">
    <source>
        <dbReference type="ARBA" id="ARBA00023224"/>
    </source>
</evidence>
<gene>
    <name evidence="11" type="primary">NPFR_2</name>
    <name evidence="11" type="ORF">E2C01_101134</name>
</gene>
<dbReference type="GO" id="GO:0004930">
    <property type="term" value="F:G protein-coupled receptor activity"/>
    <property type="evidence" value="ECO:0007669"/>
    <property type="project" value="UniProtKB-KW"/>
</dbReference>
<feature type="domain" description="G-protein coupled receptors family 1 profile" evidence="10">
    <location>
        <begin position="30"/>
        <end position="209"/>
    </location>
</feature>
<feature type="transmembrane region" description="Helical" evidence="9">
    <location>
        <begin position="96"/>
        <end position="120"/>
    </location>
</feature>
<dbReference type="Proteomes" id="UP000324222">
    <property type="component" value="Unassembled WGS sequence"/>
</dbReference>
<evidence type="ECO:0000313" key="12">
    <source>
        <dbReference type="Proteomes" id="UP000324222"/>
    </source>
</evidence>
<reference evidence="11 12" key="1">
    <citation type="submission" date="2019-05" db="EMBL/GenBank/DDBJ databases">
        <title>Another draft genome of Portunus trituberculatus and its Hox gene families provides insights of decapod evolution.</title>
        <authorList>
            <person name="Jeong J.-H."/>
            <person name="Song I."/>
            <person name="Kim S."/>
            <person name="Choi T."/>
            <person name="Kim D."/>
            <person name="Ryu S."/>
            <person name="Kim W."/>
        </authorList>
    </citation>
    <scope>NUCLEOTIDE SEQUENCE [LARGE SCALE GENOMIC DNA]</scope>
    <source>
        <tissue evidence="11">Muscle</tissue>
    </source>
</reference>
<keyword evidence="4 9" id="KW-1133">Transmembrane helix</keyword>
<feature type="transmembrane region" description="Helical" evidence="9">
    <location>
        <begin position="189"/>
        <end position="212"/>
    </location>
</feature>
<dbReference type="Pfam" id="PF00001">
    <property type="entry name" value="7tm_1"/>
    <property type="match status" value="1"/>
</dbReference>
<evidence type="ECO:0000256" key="4">
    <source>
        <dbReference type="ARBA" id="ARBA00022989"/>
    </source>
</evidence>
<proteinExistence type="inferred from homology"/>
<evidence type="ECO:0000256" key="9">
    <source>
        <dbReference type="SAM" id="Phobius"/>
    </source>
</evidence>
<name>A0A5B7KF29_PORTR</name>
<evidence type="ECO:0000256" key="3">
    <source>
        <dbReference type="ARBA" id="ARBA00022692"/>
    </source>
</evidence>
<keyword evidence="7 11" id="KW-0675">Receptor</keyword>
<evidence type="ECO:0000256" key="1">
    <source>
        <dbReference type="ARBA" id="ARBA00004141"/>
    </source>
</evidence>
<comment type="caution">
    <text evidence="11">The sequence shown here is derived from an EMBL/GenBank/DDBJ whole genome shotgun (WGS) entry which is preliminary data.</text>
</comment>
<comment type="similarity">
    <text evidence="2">Belongs to the G-protein coupled receptor 1 family.</text>
</comment>
<keyword evidence="3 9" id="KW-0812">Transmembrane</keyword>
<dbReference type="SUPFAM" id="SSF81321">
    <property type="entry name" value="Family A G protein-coupled receptor-like"/>
    <property type="match status" value="1"/>
</dbReference>
<feature type="transmembrane region" description="Helical" evidence="9">
    <location>
        <begin position="44"/>
        <end position="65"/>
    </location>
</feature>
<evidence type="ECO:0000259" key="10">
    <source>
        <dbReference type="PROSITE" id="PS50262"/>
    </source>
</evidence>
<keyword evidence="8" id="KW-0807">Transducer</keyword>
<dbReference type="PANTHER" id="PTHR24235:SF30">
    <property type="entry name" value="NEUROPEPTIDE F RECEPTOR"/>
    <property type="match status" value="1"/>
</dbReference>
<sequence length="293" mass="33339">MYNPSSDIPCVFYDELQSHRVHDTALFPQVIVYPTKQSLKTVGAVLLLLLIWAVAFILALPNFIWRTHRHHVINLPGLYSVNFCFEEWPTKHGGGYYSVFVMLVQYCLPIVTVSVAYAMICRKLKFRLTKSNVRSSRRSERDDRRMKKTNTLLIAIALVFCLSWLPLNLYNLIVDFYNPFGEDLETMLVVYAVCHMMGMSSACSNPLLYGWLNDNFKKEFLEIINILLPGRCKVSATPRGEVTKLPSGSQGRPAEERPMVMYTKASESQVNGSHGTSPKEITYIKQVVTNATL</sequence>
<evidence type="ECO:0000256" key="5">
    <source>
        <dbReference type="ARBA" id="ARBA00023040"/>
    </source>
</evidence>
<evidence type="ECO:0000256" key="2">
    <source>
        <dbReference type="ARBA" id="ARBA00010663"/>
    </source>
</evidence>
<dbReference type="EMBL" id="VSRR010145787">
    <property type="protein sequence ID" value="MPD05394.1"/>
    <property type="molecule type" value="Genomic_DNA"/>
</dbReference>
<organism evidence="11 12">
    <name type="scientific">Portunus trituberculatus</name>
    <name type="common">Swimming crab</name>
    <name type="synonym">Neptunus trituberculatus</name>
    <dbReference type="NCBI Taxonomy" id="210409"/>
    <lineage>
        <taxon>Eukaryota</taxon>
        <taxon>Metazoa</taxon>
        <taxon>Ecdysozoa</taxon>
        <taxon>Arthropoda</taxon>
        <taxon>Crustacea</taxon>
        <taxon>Multicrustacea</taxon>
        <taxon>Malacostraca</taxon>
        <taxon>Eumalacostraca</taxon>
        <taxon>Eucarida</taxon>
        <taxon>Decapoda</taxon>
        <taxon>Pleocyemata</taxon>
        <taxon>Brachyura</taxon>
        <taxon>Eubrachyura</taxon>
        <taxon>Portunoidea</taxon>
        <taxon>Portunidae</taxon>
        <taxon>Portuninae</taxon>
        <taxon>Portunus</taxon>
    </lineage>
</organism>
<dbReference type="PRINTS" id="PR00237">
    <property type="entry name" value="GPCRRHODOPSN"/>
</dbReference>
<dbReference type="PANTHER" id="PTHR24235">
    <property type="entry name" value="NEUROPEPTIDE Y RECEPTOR"/>
    <property type="match status" value="1"/>
</dbReference>
<feature type="transmembrane region" description="Helical" evidence="9">
    <location>
        <begin position="151"/>
        <end position="169"/>
    </location>
</feature>
<dbReference type="OrthoDB" id="9046662at2759"/>
<evidence type="ECO:0000256" key="7">
    <source>
        <dbReference type="ARBA" id="ARBA00023170"/>
    </source>
</evidence>
<dbReference type="InterPro" id="IPR000276">
    <property type="entry name" value="GPCR_Rhodpsn"/>
</dbReference>
<comment type="subcellular location">
    <subcellularLocation>
        <location evidence="1">Membrane</location>
        <topology evidence="1">Multi-pass membrane protein</topology>
    </subcellularLocation>
</comment>
<keyword evidence="5" id="KW-0297">G-protein coupled receptor</keyword>
<evidence type="ECO:0000313" key="11">
    <source>
        <dbReference type="EMBL" id="MPD05394.1"/>
    </source>
</evidence>